<evidence type="ECO:0000313" key="3">
    <source>
        <dbReference type="EMBL" id="HIV10237.1"/>
    </source>
</evidence>
<evidence type="ECO:0008006" key="5">
    <source>
        <dbReference type="Google" id="ProtNLM"/>
    </source>
</evidence>
<comment type="caution">
    <text evidence="3">The sequence shown here is derived from an EMBL/GenBank/DDBJ whole genome shotgun (WGS) entry which is preliminary data.</text>
</comment>
<accession>A0A9D1NPR0</accession>
<feature type="region of interest" description="Disordered" evidence="1">
    <location>
        <begin position="23"/>
        <end position="124"/>
    </location>
</feature>
<evidence type="ECO:0000313" key="4">
    <source>
        <dbReference type="Proteomes" id="UP000823960"/>
    </source>
</evidence>
<feature type="chain" id="PRO_5039696374" description="Lipoprotein" evidence="2">
    <location>
        <begin position="20"/>
        <end position="124"/>
    </location>
</feature>
<feature type="compositionally biased region" description="Polar residues" evidence="1">
    <location>
        <begin position="58"/>
        <end position="70"/>
    </location>
</feature>
<keyword evidence="2" id="KW-0732">Signal</keyword>
<feature type="signal peptide" evidence="2">
    <location>
        <begin position="1"/>
        <end position="19"/>
    </location>
</feature>
<reference evidence="3" key="1">
    <citation type="submission" date="2020-10" db="EMBL/GenBank/DDBJ databases">
        <authorList>
            <person name="Gilroy R."/>
        </authorList>
    </citation>
    <scope>NUCLEOTIDE SEQUENCE</scope>
    <source>
        <strain evidence="3">1370</strain>
    </source>
</reference>
<organism evidence="3 4">
    <name type="scientific">Candidatus Faeciplasma avium</name>
    <dbReference type="NCBI Taxonomy" id="2840798"/>
    <lineage>
        <taxon>Bacteria</taxon>
        <taxon>Bacillati</taxon>
        <taxon>Bacillota</taxon>
        <taxon>Clostridia</taxon>
        <taxon>Eubacteriales</taxon>
        <taxon>Oscillospiraceae</taxon>
        <taxon>Oscillospiraceae incertae sedis</taxon>
        <taxon>Candidatus Faeciplasma</taxon>
    </lineage>
</organism>
<feature type="compositionally biased region" description="Basic and acidic residues" evidence="1">
    <location>
        <begin position="93"/>
        <end position="118"/>
    </location>
</feature>
<gene>
    <name evidence="3" type="ORF">IAD28_00875</name>
</gene>
<dbReference type="PROSITE" id="PS51257">
    <property type="entry name" value="PROKAR_LIPOPROTEIN"/>
    <property type="match status" value="1"/>
</dbReference>
<name>A0A9D1NPR0_9FIRM</name>
<feature type="compositionally biased region" description="Low complexity" evidence="1">
    <location>
        <begin position="71"/>
        <end position="86"/>
    </location>
</feature>
<dbReference type="AlphaFoldDB" id="A0A9D1NPR0"/>
<reference evidence="3" key="2">
    <citation type="journal article" date="2021" name="PeerJ">
        <title>Extensive microbial diversity within the chicken gut microbiome revealed by metagenomics and culture.</title>
        <authorList>
            <person name="Gilroy R."/>
            <person name="Ravi A."/>
            <person name="Getino M."/>
            <person name="Pursley I."/>
            <person name="Horton D.L."/>
            <person name="Alikhan N.F."/>
            <person name="Baker D."/>
            <person name="Gharbi K."/>
            <person name="Hall N."/>
            <person name="Watson M."/>
            <person name="Adriaenssens E.M."/>
            <person name="Foster-Nyarko E."/>
            <person name="Jarju S."/>
            <person name="Secka A."/>
            <person name="Antonio M."/>
            <person name="Oren A."/>
            <person name="Chaudhuri R.R."/>
            <person name="La Ragione R."/>
            <person name="Hildebrand F."/>
            <person name="Pallen M.J."/>
        </authorList>
    </citation>
    <scope>NUCLEOTIDE SEQUENCE</scope>
    <source>
        <strain evidence="3">1370</strain>
    </source>
</reference>
<evidence type="ECO:0000256" key="1">
    <source>
        <dbReference type="SAM" id="MobiDB-lite"/>
    </source>
</evidence>
<feature type="compositionally biased region" description="Low complexity" evidence="1">
    <location>
        <begin position="39"/>
        <end position="57"/>
    </location>
</feature>
<protein>
    <recommendedName>
        <fullName evidence="5">Lipoprotein</fullName>
    </recommendedName>
</protein>
<evidence type="ECO:0000256" key="2">
    <source>
        <dbReference type="SAM" id="SignalP"/>
    </source>
</evidence>
<dbReference type="Proteomes" id="UP000823960">
    <property type="component" value="Unassembled WGS sequence"/>
</dbReference>
<sequence>MKRFLLFSIACVLCLGLLAGCNDSETGRIDGSEPSIQLPGTTPSTPTGTNPSVSSGSISTPTGSEPSSSAPGTVTTPDTGVTPSPSLTEDDASDSRDERSGSDRPDSSGGRNESDREGSGNSAD</sequence>
<proteinExistence type="predicted"/>
<dbReference type="EMBL" id="DVOL01000011">
    <property type="protein sequence ID" value="HIV10237.1"/>
    <property type="molecule type" value="Genomic_DNA"/>
</dbReference>